<keyword evidence="2" id="KW-1185">Reference proteome</keyword>
<name>A0AAN9CSM0_9TELE</name>
<organism evidence="1 2">
    <name type="scientific">Phoxinus phoxinus</name>
    <name type="common">Eurasian minnow</name>
    <dbReference type="NCBI Taxonomy" id="58324"/>
    <lineage>
        <taxon>Eukaryota</taxon>
        <taxon>Metazoa</taxon>
        <taxon>Chordata</taxon>
        <taxon>Craniata</taxon>
        <taxon>Vertebrata</taxon>
        <taxon>Euteleostomi</taxon>
        <taxon>Actinopterygii</taxon>
        <taxon>Neopterygii</taxon>
        <taxon>Teleostei</taxon>
        <taxon>Ostariophysi</taxon>
        <taxon>Cypriniformes</taxon>
        <taxon>Leuciscidae</taxon>
        <taxon>Phoxininae</taxon>
        <taxon>Phoxinus</taxon>
    </lineage>
</organism>
<evidence type="ECO:0000313" key="2">
    <source>
        <dbReference type="Proteomes" id="UP001364617"/>
    </source>
</evidence>
<dbReference type="EMBL" id="JAYKXH010000014">
    <property type="protein sequence ID" value="KAK7145889.1"/>
    <property type="molecule type" value="Genomic_DNA"/>
</dbReference>
<sequence>MSKYSMTSTLQGLVYLQVFCKKIKDAPKPEEILV</sequence>
<accession>A0AAN9CSM0</accession>
<comment type="caution">
    <text evidence="1">The sequence shown here is derived from an EMBL/GenBank/DDBJ whole genome shotgun (WGS) entry which is preliminary data.</text>
</comment>
<reference evidence="1 2" key="1">
    <citation type="submission" date="2024-02" db="EMBL/GenBank/DDBJ databases">
        <title>Chromosome-level genome assembly of the Eurasian Minnow (Phoxinus phoxinus).</title>
        <authorList>
            <person name="Oriowo T.O."/>
            <person name="Martin S."/>
            <person name="Stange M."/>
            <person name="Chrysostomakis Y."/>
            <person name="Brown T."/>
            <person name="Winkler S."/>
            <person name="Kukowka S."/>
            <person name="Myers E.W."/>
            <person name="Bohne A."/>
        </authorList>
    </citation>
    <scope>NUCLEOTIDE SEQUENCE [LARGE SCALE GENOMIC DNA]</scope>
    <source>
        <strain evidence="1">ZFMK-TIS-60720</strain>
        <tissue evidence="1">Whole Organism</tissue>
    </source>
</reference>
<dbReference type="AlphaFoldDB" id="A0AAN9CSM0"/>
<evidence type="ECO:0000313" key="1">
    <source>
        <dbReference type="EMBL" id="KAK7145889.1"/>
    </source>
</evidence>
<gene>
    <name evidence="1" type="ORF">R3I93_013577</name>
</gene>
<proteinExistence type="predicted"/>
<protein>
    <submittedName>
        <fullName evidence="1">Uncharacterized protein</fullName>
    </submittedName>
</protein>
<dbReference type="Proteomes" id="UP001364617">
    <property type="component" value="Unassembled WGS sequence"/>
</dbReference>